<dbReference type="Pfam" id="PF08529">
    <property type="entry name" value="NusA_N"/>
    <property type="match status" value="1"/>
</dbReference>
<dbReference type="SMART" id="SM00322">
    <property type="entry name" value="KH"/>
    <property type="match status" value="1"/>
</dbReference>
<dbReference type="PANTHER" id="PTHR22648">
    <property type="entry name" value="TRANSCRIPTION TERMINATION FACTOR NUSA"/>
    <property type="match status" value="1"/>
</dbReference>
<evidence type="ECO:0000256" key="2">
    <source>
        <dbReference type="ARBA" id="ARBA00022490"/>
    </source>
</evidence>
<dbReference type="GO" id="GO:0003700">
    <property type="term" value="F:DNA-binding transcription factor activity"/>
    <property type="evidence" value="ECO:0007669"/>
    <property type="project" value="InterPro"/>
</dbReference>
<dbReference type="HAMAP" id="MF_00945_B">
    <property type="entry name" value="NusA_B"/>
    <property type="match status" value="1"/>
</dbReference>
<dbReference type="InterPro" id="IPR010213">
    <property type="entry name" value="TF_NusA"/>
</dbReference>
<dbReference type="InterPro" id="IPR030842">
    <property type="entry name" value="TF_NusA_bacterial"/>
</dbReference>
<proteinExistence type="inferred from homology"/>
<evidence type="ECO:0000313" key="10">
    <source>
        <dbReference type="EMBL" id="HIS64318.1"/>
    </source>
</evidence>
<dbReference type="InterPro" id="IPR009019">
    <property type="entry name" value="KH_sf_prok-type"/>
</dbReference>
<feature type="domain" description="S1 motif" evidence="9">
    <location>
        <begin position="134"/>
        <end position="213"/>
    </location>
</feature>
<dbReference type="GO" id="GO:0006353">
    <property type="term" value="P:DNA-templated transcription termination"/>
    <property type="evidence" value="ECO:0007669"/>
    <property type="project" value="UniProtKB-UniRule"/>
</dbReference>
<reference evidence="10" key="1">
    <citation type="submission" date="2020-10" db="EMBL/GenBank/DDBJ databases">
        <authorList>
            <person name="Gilroy R."/>
        </authorList>
    </citation>
    <scope>NUCLEOTIDE SEQUENCE</scope>
    <source>
        <strain evidence="10">ChiBcec16-1751</strain>
    </source>
</reference>
<evidence type="ECO:0000313" key="11">
    <source>
        <dbReference type="Proteomes" id="UP000886741"/>
    </source>
</evidence>
<reference evidence="10" key="2">
    <citation type="journal article" date="2021" name="PeerJ">
        <title>Extensive microbial diversity within the chicken gut microbiome revealed by metagenomics and culture.</title>
        <authorList>
            <person name="Gilroy R."/>
            <person name="Ravi A."/>
            <person name="Getino M."/>
            <person name="Pursley I."/>
            <person name="Horton D.L."/>
            <person name="Alikhan N.F."/>
            <person name="Baker D."/>
            <person name="Gharbi K."/>
            <person name="Hall N."/>
            <person name="Watson M."/>
            <person name="Adriaenssens E.M."/>
            <person name="Foster-Nyarko E."/>
            <person name="Jarju S."/>
            <person name="Secka A."/>
            <person name="Antonio M."/>
            <person name="Oren A."/>
            <person name="Chaudhuri R.R."/>
            <person name="La Ragione R."/>
            <person name="Hildebrand F."/>
            <person name="Pallen M.J."/>
        </authorList>
    </citation>
    <scope>NUCLEOTIDE SEQUENCE</scope>
    <source>
        <strain evidence="10">ChiBcec16-1751</strain>
    </source>
</reference>
<evidence type="ECO:0000256" key="5">
    <source>
        <dbReference type="ARBA" id="ARBA00023015"/>
    </source>
</evidence>
<dbReference type="GO" id="GO:0005829">
    <property type="term" value="C:cytosol"/>
    <property type="evidence" value="ECO:0007669"/>
    <property type="project" value="TreeGrafter"/>
</dbReference>
<dbReference type="PANTHER" id="PTHR22648:SF0">
    <property type="entry name" value="TRANSCRIPTION TERMINATION_ANTITERMINATION PROTEIN NUSA"/>
    <property type="match status" value="1"/>
</dbReference>
<dbReference type="InterPro" id="IPR058582">
    <property type="entry name" value="KH_NusA_2nd"/>
</dbReference>
<comment type="subcellular location">
    <subcellularLocation>
        <location evidence="7">Cytoplasm</location>
    </subcellularLocation>
</comment>
<gene>
    <name evidence="7 10" type="primary">nusA</name>
    <name evidence="10" type="ORF">IAA83_02970</name>
</gene>
<dbReference type="GO" id="GO:0003723">
    <property type="term" value="F:RNA binding"/>
    <property type="evidence" value="ECO:0007669"/>
    <property type="project" value="UniProtKB-UniRule"/>
</dbReference>
<feature type="compositionally biased region" description="Low complexity" evidence="8">
    <location>
        <begin position="385"/>
        <end position="396"/>
    </location>
</feature>
<dbReference type="SUPFAM" id="SSF50249">
    <property type="entry name" value="Nucleic acid-binding proteins"/>
    <property type="match status" value="1"/>
</dbReference>
<feature type="region of interest" description="Disordered" evidence="8">
    <location>
        <begin position="357"/>
        <end position="407"/>
    </location>
</feature>
<dbReference type="InterPro" id="IPR004087">
    <property type="entry name" value="KH_dom"/>
</dbReference>
<evidence type="ECO:0000256" key="6">
    <source>
        <dbReference type="ARBA" id="ARBA00023163"/>
    </source>
</evidence>
<dbReference type="InterPro" id="IPR003029">
    <property type="entry name" value="S1_domain"/>
</dbReference>
<dbReference type="SUPFAM" id="SSF54814">
    <property type="entry name" value="Prokaryotic type KH domain (KH-domain type II)"/>
    <property type="match status" value="2"/>
</dbReference>
<dbReference type="AlphaFoldDB" id="A0A9D1F8J1"/>
<evidence type="ECO:0000256" key="7">
    <source>
        <dbReference type="HAMAP-Rule" id="MF_00945"/>
    </source>
</evidence>
<evidence type="ECO:0000256" key="3">
    <source>
        <dbReference type="ARBA" id="ARBA00022814"/>
    </source>
</evidence>
<dbReference type="FunFam" id="3.30.300.20:FF:000005">
    <property type="entry name" value="Transcription termination/antitermination protein NusA"/>
    <property type="match status" value="1"/>
</dbReference>
<accession>A0A9D1F8J1</accession>
<dbReference type="Gene3D" id="3.30.1480.10">
    <property type="entry name" value="NusA, N-terminal domain"/>
    <property type="match status" value="1"/>
</dbReference>
<feature type="compositionally biased region" description="Acidic residues" evidence="8">
    <location>
        <begin position="368"/>
        <end position="384"/>
    </location>
</feature>
<dbReference type="SUPFAM" id="SSF69705">
    <property type="entry name" value="Transcription factor NusA, N-terminal domain"/>
    <property type="match status" value="1"/>
</dbReference>
<keyword evidence="2 7" id="KW-0963">Cytoplasm</keyword>
<evidence type="ECO:0000256" key="8">
    <source>
        <dbReference type="SAM" id="MobiDB-lite"/>
    </source>
</evidence>
<dbReference type="EMBL" id="DVJJ01000050">
    <property type="protein sequence ID" value="HIS64318.1"/>
    <property type="molecule type" value="Genomic_DNA"/>
</dbReference>
<dbReference type="FunFam" id="3.30.300.20:FF:000002">
    <property type="entry name" value="Transcription termination/antitermination protein NusA"/>
    <property type="match status" value="1"/>
</dbReference>
<keyword evidence="5 7" id="KW-0805">Transcription regulation</keyword>
<dbReference type="NCBIfam" id="TIGR01953">
    <property type="entry name" value="NusA"/>
    <property type="match status" value="1"/>
</dbReference>
<dbReference type="SMART" id="SM00316">
    <property type="entry name" value="S1"/>
    <property type="match status" value="1"/>
</dbReference>
<dbReference type="CDD" id="cd22529">
    <property type="entry name" value="KH-II_NusA_rpt2"/>
    <property type="match status" value="1"/>
</dbReference>
<dbReference type="InterPro" id="IPR036555">
    <property type="entry name" value="NusA_N_sf"/>
</dbReference>
<sequence length="407" mass="44246">MNPEIYAALDQLEKERGIPKDYMLEKISDALKNAYSKNKVGYTENVTVELNDGVLRMYAQKEVVEDVMLPATEINIEAARKIDKHVQLGDLINVDVDTKNFGRIAAQTAKQVIIQGIREAERGKVFDNFSSKEHEILTGTVLRIDPNTRDMIVRIGSNAVSTGALGNSERTDALLSGSEQVKSEVYTEGNLIRVYVVEVRRSNRGPQVIVSRTHPGLVKRLFELEVPEIESGLVEVKSIAREAGSRTKIAVCATEENIDPVGACVGPRGGRVGAVVEELHGEKMDIVVWSEDLAQFVASALSPADVVSVTMIPGQKACRVIVPDDQLSLAIGKEGQNARLAARLTGCKIDIKPQSMEDQLEPIVAPAEQEEPAPVEEEAPEVSEETVTAEQEPAADAAEEASAEEQA</sequence>
<comment type="function">
    <text evidence="7">Participates in both transcription termination and antitermination.</text>
</comment>
<dbReference type="InterPro" id="IPR012340">
    <property type="entry name" value="NA-bd_OB-fold"/>
</dbReference>
<keyword evidence="6 7" id="KW-0804">Transcription</keyword>
<feature type="compositionally biased region" description="Acidic residues" evidence="8">
    <location>
        <begin position="397"/>
        <end position="407"/>
    </location>
</feature>
<dbReference type="PROSITE" id="PS50126">
    <property type="entry name" value="S1"/>
    <property type="match status" value="1"/>
</dbReference>
<dbReference type="Gene3D" id="3.30.300.20">
    <property type="match status" value="2"/>
</dbReference>
<evidence type="ECO:0000256" key="1">
    <source>
        <dbReference type="ARBA" id="ARBA00022472"/>
    </source>
</evidence>
<dbReference type="CDD" id="cd04455">
    <property type="entry name" value="S1_NusA"/>
    <property type="match status" value="1"/>
</dbReference>
<comment type="similarity">
    <text evidence="7">Belongs to the NusA family.</text>
</comment>
<dbReference type="Proteomes" id="UP000886741">
    <property type="component" value="Unassembled WGS sequence"/>
</dbReference>
<keyword evidence="3 7" id="KW-0889">Transcription antitermination</keyword>
<organism evidence="10 11">
    <name type="scientific">Candidatus Avoscillospira avistercoris</name>
    <dbReference type="NCBI Taxonomy" id="2840707"/>
    <lineage>
        <taxon>Bacteria</taxon>
        <taxon>Bacillati</taxon>
        <taxon>Bacillota</taxon>
        <taxon>Clostridia</taxon>
        <taxon>Eubacteriales</taxon>
        <taxon>Oscillospiraceae</taxon>
        <taxon>Oscillospiraceae incertae sedis</taxon>
        <taxon>Candidatus Avoscillospira</taxon>
    </lineage>
</organism>
<dbReference type="Pfam" id="PF26594">
    <property type="entry name" value="KH_NusA_2nd"/>
    <property type="match status" value="1"/>
</dbReference>
<dbReference type="PROSITE" id="PS50084">
    <property type="entry name" value="KH_TYPE_1"/>
    <property type="match status" value="1"/>
</dbReference>
<evidence type="ECO:0000259" key="9">
    <source>
        <dbReference type="PROSITE" id="PS50126"/>
    </source>
</evidence>
<keyword evidence="4 7" id="KW-0694">RNA-binding</keyword>
<name>A0A9D1F8J1_9FIRM</name>
<dbReference type="Pfam" id="PF13184">
    <property type="entry name" value="KH_NusA_1st"/>
    <property type="match status" value="1"/>
</dbReference>
<protein>
    <recommendedName>
        <fullName evidence="7">Transcription termination/antitermination protein NusA</fullName>
    </recommendedName>
</protein>
<keyword evidence="1 7" id="KW-0806">Transcription termination</keyword>
<comment type="caution">
    <text evidence="10">The sequence shown here is derived from an EMBL/GenBank/DDBJ whole genome shotgun (WGS) entry which is preliminary data.</text>
</comment>
<dbReference type="CDD" id="cd02134">
    <property type="entry name" value="KH-II_NusA_rpt1"/>
    <property type="match status" value="1"/>
</dbReference>
<dbReference type="GO" id="GO:0031564">
    <property type="term" value="P:transcription antitermination"/>
    <property type="evidence" value="ECO:0007669"/>
    <property type="project" value="UniProtKB-UniRule"/>
</dbReference>
<dbReference type="Gene3D" id="2.40.50.140">
    <property type="entry name" value="Nucleic acid-binding proteins"/>
    <property type="match status" value="1"/>
</dbReference>
<dbReference type="InterPro" id="IPR013735">
    <property type="entry name" value="TF_NusA_N"/>
</dbReference>
<dbReference type="InterPro" id="IPR025249">
    <property type="entry name" value="TF_NusA_KH_1st"/>
</dbReference>
<comment type="subunit">
    <text evidence="7">Monomer. Binds directly to the core enzyme of the DNA-dependent RNA polymerase and to nascent RNA.</text>
</comment>
<dbReference type="InterPro" id="IPR015946">
    <property type="entry name" value="KH_dom-like_a/b"/>
</dbReference>
<evidence type="ECO:0000256" key="4">
    <source>
        <dbReference type="ARBA" id="ARBA00022884"/>
    </source>
</evidence>